<gene>
    <name evidence="4" type="ORF">CUN48_11270</name>
</gene>
<name>A0A2M8QAV2_9CHLR</name>
<dbReference type="InterPro" id="IPR001789">
    <property type="entry name" value="Sig_transdc_resp-reg_receiver"/>
</dbReference>
<protein>
    <recommendedName>
        <fullName evidence="3">Response regulatory domain-containing protein</fullName>
    </recommendedName>
</protein>
<dbReference type="Pfam" id="PF00072">
    <property type="entry name" value="Response_reg"/>
    <property type="match status" value="1"/>
</dbReference>
<evidence type="ECO:0000256" key="2">
    <source>
        <dbReference type="PROSITE-ProRule" id="PRU00169"/>
    </source>
</evidence>
<dbReference type="AlphaFoldDB" id="A0A2M8QAV2"/>
<feature type="modified residue" description="4-aspartylphosphate" evidence="2">
    <location>
        <position position="332"/>
    </location>
</feature>
<dbReference type="EMBL" id="PGTN01000080">
    <property type="protein sequence ID" value="PJF46938.1"/>
    <property type="molecule type" value="Genomic_DNA"/>
</dbReference>
<dbReference type="SUPFAM" id="SSF55874">
    <property type="entry name" value="ATPase domain of HSP90 chaperone/DNA topoisomerase II/histidine kinase"/>
    <property type="match status" value="1"/>
</dbReference>
<dbReference type="PROSITE" id="PS50110">
    <property type="entry name" value="RESPONSE_REGULATORY"/>
    <property type="match status" value="1"/>
</dbReference>
<feature type="domain" description="Response regulatory" evidence="3">
    <location>
        <begin position="283"/>
        <end position="396"/>
    </location>
</feature>
<dbReference type="Gene3D" id="3.40.50.2300">
    <property type="match status" value="1"/>
</dbReference>
<dbReference type="Proteomes" id="UP000230790">
    <property type="component" value="Unassembled WGS sequence"/>
</dbReference>
<dbReference type="CDD" id="cd00156">
    <property type="entry name" value="REC"/>
    <property type="match status" value="1"/>
</dbReference>
<dbReference type="InterPro" id="IPR036890">
    <property type="entry name" value="HATPase_C_sf"/>
</dbReference>
<dbReference type="InterPro" id="IPR011006">
    <property type="entry name" value="CheY-like_superfamily"/>
</dbReference>
<comment type="caution">
    <text evidence="4">The sequence shown here is derived from an EMBL/GenBank/DDBJ whole genome shotgun (WGS) entry which is preliminary data.</text>
</comment>
<dbReference type="PANTHER" id="PTHR44591">
    <property type="entry name" value="STRESS RESPONSE REGULATOR PROTEIN 1"/>
    <property type="match status" value="1"/>
</dbReference>
<evidence type="ECO:0000313" key="4">
    <source>
        <dbReference type="EMBL" id="PJF46938.1"/>
    </source>
</evidence>
<accession>A0A2M8QAV2</accession>
<evidence type="ECO:0000256" key="1">
    <source>
        <dbReference type="ARBA" id="ARBA00022553"/>
    </source>
</evidence>
<dbReference type="SUPFAM" id="SSF52172">
    <property type="entry name" value="CheY-like"/>
    <property type="match status" value="1"/>
</dbReference>
<keyword evidence="1 2" id="KW-0597">Phosphoprotein</keyword>
<proteinExistence type="predicted"/>
<dbReference type="InterPro" id="IPR050595">
    <property type="entry name" value="Bact_response_regulator"/>
</dbReference>
<evidence type="ECO:0000259" key="3">
    <source>
        <dbReference type="PROSITE" id="PS50110"/>
    </source>
</evidence>
<dbReference type="SMART" id="SM00448">
    <property type="entry name" value="REC"/>
    <property type="match status" value="1"/>
</dbReference>
<evidence type="ECO:0000313" key="5">
    <source>
        <dbReference type="Proteomes" id="UP000230790"/>
    </source>
</evidence>
<dbReference type="PANTHER" id="PTHR44591:SF3">
    <property type="entry name" value="RESPONSE REGULATORY DOMAIN-CONTAINING PROTEIN"/>
    <property type="match status" value="1"/>
</dbReference>
<sequence>MSASTPISYAQFATWVQDALNHLYDSPRLQDHPLAGLLAERSATRVQRGQTLRRLLINAILSMAPEPGTPAQSPDWRAYRILELHFIEGQTPAQVMRALGLGRTLYFKEKARMVEALTQVLWEQHAERFALDEPQANALPQNGLEELTSIQARVEHLNLGQVLDELCAMMMPLAQAKGCKLVCAPAADLHVQADRVLLRQAIVDVLGHVLEMSDTLSLTLAGFTDARSRGVRISIQPTPAHAALPASALALATQLMRLMGGEVTVQSGEIHLRWPAEDAAAKTLLVIDDNAGLIQLFRRYLTGHAWRVIGVGNLAEALAVAAETTPDAVVLDVMLPGQDGWEALRTLKSHEHTRRAPVIICSVMHQPELAAQLGAAGYLKKPVTQAQLLQALASLA</sequence>
<reference evidence="4 5" key="1">
    <citation type="submission" date="2017-11" db="EMBL/GenBank/DDBJ databases">
        <title>Evolution of Phototrophy in the Chloroflexi Phylum Driven by Horizontal Gene Transfer.</title>
        <authorList>
            <person name="Ward L.M."/>
            <person name="Hemp J."/>
            <person name="Shih P.M."/>
            <person name="Mcglynn S.E."/>
            <person name="Fischer W."/>
        </authorList>
    </citation>
    <scope>NUCLEOTIDE SEQUENCE [LARGE SCALE GENOMIC DNA]</scope>
    <source>
        <strain evidence="4">JP3_7</strain>
    </source>
</reference>
<dbReference type="GO" id="GO:0000160">
    <property type="term" value="P:phosphorelay signal transduction system"/>
    <property type="evidence" value="ECO:0007669"/>
    <property type="project" value="InterPro"/>
</dbReference>
<organism evidence="4 5">
    <name type="scientific">Candidatus Thermofonsia Clade 3 bacterium</name>
    <dbReference type="NCBI Taxonomy" id="2364212"/>
    <lineage>
        <taxon>Bacteria</taxon>
        <taxon>Bacillati</taxon>
        <taxon>Chloroflexota</taxon>
        <taxon>Candidatus Thermofontia</taxon>
        <taxon>Candidatus Thermofonsia Clade 3</taxon>
    </lineage>
</organism>